<dbReference type="Gene3D" id="3.40.225.10">
    <property type="entry name" value="Class II aldolase/adducin N-terminal domain"/>
    <property type="match status" value="1"/>
</dbReference>
<dbReference type="GO" id="GO:0051015">
    <property type="term" value="F:actin filament binding"/>
    <property type="evidence" value="ECO:0007669"/>
    <property type="project" value="TreeGrafter"/>
</dbReference>
<dbReference type="AlphaFoldDB" id="A0A6L6Q4L8"/>
<feature type="domain" description="Class II aldolase/adducin N-terminal" evidence="2">
    <location>
        <begin position="30"/>
        <end position="210"/>
    </location>
</feature>
<evidence type="ECO:0000259" key="2">
    <source>
        <dbReference type="SMART" id="SM01007"/>
    </source>
</evidence>
<dbReference type="OrthoDB" id="8859181at2"/>
<dbReference type="RefSeq" id="WP_155440607.1">
    <property type="nucleotide sequence ID" value="NZ_WNLA01000014.1"/>
</dbReference>
<comment type="similarity">
    <text evidence="1">Belongs to the aldolase class II family.</text>
</comment>
<proteinExistence type="inferred from homology"/>
<dbReference type="InterPro" id="IPR036409">
    <property type="entry name" value="Aldolase_II/adducin_N_sf"/>
</dbReference>
<dbReference type="InterPro" id="IPR001303">
    <property type="entry name" value="Aldolase_II/adducin_N"/>
</dbReference>
<reference evidence="3 4" key="1">
    <citation type="submission" date="2019-11" db="EMBL/GenBank/DDBJ databases">
        <title>Type strains purchased from KCTC, JCM and DSMZ.</title>
        <authorList>
            <person name="Lu H."/>
        </authorList>
    </citation>
    <scope>NUCLEOTIDE SEQUENCE [LARGE SCALE GENOMIC DNA]</scope>
    <source>
        <strain evidence="3 4">KCTC 42409</strain>
    </source>
</reference>
<dbReference type="GO" id="GO:0005856">
    <property type="term" value="C:cytoskeleton"/>
    <property type="evidence" value="ECO:0007669"/>
    <property type="project" value="TreeGrafter"/>
</dbReference>
<sequence length="262" mass="28622">MDRLSTPGQAAAALASRPAITTQAEWQTRVDLAACYQLCALYGWDDGIYTHISAAVPGEPGHYLINPFGMRFNEVKASNLVKVDSDGNVVGPSQYTVNQSGFRLHAAVHQARPDAACVMHLHNLSGIAVGMQETGLQPLSPYALRFYGELAYHDYEGIAMTEDEQQRLTQNLGARYAMLLRNHGSLTVGRTIAEAFVLMETLDRACDVQLRAQAAVVPLRQPSEATCLKAHMQLVGDGSPEGVLEWPSLLRRLDAASPQYRT</sequence>
<gene>
    <name evidence="3" type="ORF">GM668_19400</name>
</gene>
<dbReference type="Pfam" id="PF00596">
    <property type="entry name" value="Aldolase_II"/>
    <property type="match status" value="1"/>
</dbReference>
<dbReference type="NCBIfam" id="NF005451">
    <property type="entry name" value="PRK07044.1"/>
    <property type="match status" value="1"/>
</dbReference>
<dbReference type="PANTHER" id="PTHR10672">
    <property type="entry name" value="ADDUCIN"/>
    <property type="match status" value="1"/>
</dbReference>
<dbReference type="PANTHER" id="PTHR10672:SF3">
    <property type="entry name" value="PROTEIN HU-LI TAI SHAO"/>
    <property type="match status" value="1"/>
</dbReference>
<dbReference type="Proteomes" id="UP000484015">
    <property type="component" value="Unassembled WGS sequence"/>
</dbReference>
<accession>A0A6L6Q4L8</accession>
<comment type="caution">
    <text evidence="3">The sequence shown here is derived from an EMBL/GenBank/DDBJ whole genome shotgun (WGS) entry which is preliminary data.</text>
</comment>
<organism evidence="3 4">
    <name type="scientific">Pseudoduganella ginsengisoli</name>
    <dbReference type="NCBI Taxonomy" id="1462440"/>
    <lineage>
        <taxon>Bacteria</taxon>
        <taxon>Pseudomonadati</taxon>
        <taxon>Pseudomonadota</taxon>
        <taxon>Betaproteobacteria</taxon>
        <taxon>Burkholderiales</taxon>
        <taxon>Oxalobacteraceae</taxon>
        <taxon>Telluria group</taxon>
        <taxon>Pseudoduganella</taxon>
    </lineage>
</organism>
<evidence type="ECO:0000313" key="4">
    <source>
        <dbReference type="Proteomes" id="UP000484015"/>
    </source>
</evidence>
<evidence type="ECO:0000256" key="1">
    <source>
        <dbReference type="ARBA" id="ARBA00037961"/>
    </source>
</evidence>
<dbReference type="InterPro" id="IPR051017">
    <property type="entry name" value="Aldolase-II_Adducin_sf"/>
</dbReference>
<name>A0A6L6Q4L8_9BURK</name>
<dbReference type="EMBL" id="WNLA01000014">
    <property type="protein sequence ID" value="MTW04251.1"/>
    <property type="molecule type" value="Genomic_DNA"/>
</dbReference>
<keyword evidence="4" id="KW-1185">Reference proteome</keyword>
<evidence type="ECO:0000313" key="3">
    <source>
        <dbReference type="EMBL" id="MTW04251.1"/>
    </source>
</evidence>
<dbReference type="SUPFAM" id="SSF53639">
    <property type="entry name" value="AraD/HMP-PK domain-like"/>
    <property type="match status" value="1"/>
</dbReference>
<protein>
    <recommendedName>
        <fullName evidence="2">Class II aldolase/adducin N-terminal domain-containing protein</fullName>
    </recommendedName>
</protein>
<dbReference type="SMART" id="SM01007">
    <property type="entry name" value="Aldolase_II"/>
    <property type="match status" value="1"/>
</dbReference>